<evidence type="ECO:0000313" key="4">
    <source>
        <dbReference type="Proteomes" id="UP000215509"/>
    </source>
</evidence>
<dbReference type="PANTHER" id="PTHR12526">
    <property type="entry name" value="GLYCOSYLTRANSFERASE"/>
    <property type="match status" value="1"/>
</dbReference>
<evidence type="ECO:0008006" key="5">
    <source>
        <dbReference type="Google" id="ProtNLM"/>
    </source>
</evidence>
<dbReference type="OrthoDB" id="9806653at2"/>
<proteinExistence type="predicted"/>
<dbReference type="Pfam" id="PF13439">
    <property type="entry name" value="Glyco_transf_4"/>
    <property type="match status" value="1"/>
</dbReference>
<evidence type="ECO:0000313" key="3">
    <source>
        <dbReference type="EMBL" id="OXM86519.1"/>
    </source>
</evidence>
<organism evidence="3 4">
    <name type="scientific">Paenibacillus rigui</name>
    <dbReference type="NCBI Taxonomy" id="554312"/>
    <lineage>
        <taxon>Bacteria</taxon>
        <taxon>Bacillati</taxon>
        <taxon>Bacillota</taxon>
        <taxon>Bacilli</taxon>
        <taxon>Bacillales</taxon>
        <taxon>Paenibacillaceae</taxon>
        <taxon>Paenibacillus</taxon>
    </lineage>
</organism>
<dbReference type="InterPro" id="IPR028098">
    <property type="entry name" value="Glyco_trans_4-like_N"/>
</dbReference>
<dbReference type="Proteomes" id="UP000215509">
    <property type="component" value="Unassembled WGS sequence"/>
</dbReference>
<evidence type="ECO:0000259" key="1">
    <source>
        <dbReference type="Pfam" id="PF00534"/>
    </source>
</evidence>
<dbReference type="GO" id="GO:0016757">
    <property type="term" value="F:glycosyltransferase activity"/>
    <property type="evidence" value="ECO:0007669"/>
    <property type="project" value="InterPro"/>
</dbReference>
<keyword evidence="4" id="KW-1185">Reference proteome</keyword>
<dbReference type="InterPro" id="IPR001296">
    <property type="entry name" value="Glyco_trans_1"/>
</dbReference>
<dbReference type="RefSeq" id="WP_094014735.1">
    <property type="nucleotide sequence ID" value="NZ_NMQW01000014.1"/>
</dbReference>
<dbReference type="CDD" id="cd03808">
    <property type="entry name" value="GT4_CapM-like"/>
    <property type="match status" value="1"/>
</dbReference>
<dbReference type="Pfam" id="PF00534">
    <property type="entry name" value="Glycos_transf_1"/>
    <property type="match status" value="1"/>
</dbReference>
<reference evidence="3 4" key="1">
    <citation type="submission" date="2017-07" db="EMBL/GenBank/DDBJ databases">
        <title>Genome sequencing and assembly of Paenibacillus rigui.</title>
        <authorList>
            <person name="Mayilraj S."/>
        </authorList>
    </citation>
    <scope>NUCLEOTIDE SEQUENCE [LARGE SCALE GENOMIC DNA]</scope>
    <source>
        <strain evidence="3 4">JCM 16352</strain>
    </source>
</reference>
<feature type="domain" description="Glycosyltransferase subfamily 4-like N-terminal" evidence="2">
    <location>
        <begin position="16"/>
        <end position="180"/>
    </location>
</feature>
<feature type="domain" description="Glycosyl transferase family 1" evidence="1">
    <location>
        <begin position="199"/>
        <end position="354"/>
    </location>
</feature>
<comment type="caution">
    <text evidence="3">The sequence shown here is derived from an EMBL/GenBank/DDBJ whole genome shotgun (WGS) entry which is preliminary data.</text>
</comment>
<dbReference type="Gene3D" id="3.40.50.2000">
    <property type="entry name" value="Glycogen Phosphorylase B"/>
    <property type="match status" value="2"/>
</dbReference>
<gene>
    <name evidence="3" type="ORF">CF651_10130</name>
</gene>
<dbReference type="AlphaFoldDB" id="A0A229UUD1"/>
<accession>A0A229UUD1</accession>
<dbReference type="SUPFAM" id="SSF53756">
    <property type="entry name" value="UDP-Glycosyltransferase/glycogen phosphorylase"/>
    <property type="match status" value="1"/>
</dbReference>
<evidence type="ECO:0000259" key="2">
    <source>
        <dbReference type="Pfam" id="PF13439"/>
    </source>
</evidence>
<protein>
    <recommendedName>
        <fullName evidence="5">Glycosyltransferase family 1 protein</fullName>
    </recommendedName>
</protein>
<dbReference type="PANTHER" id="PTHR12526:SF630">
    <property type="entry name" value="GLYCOSYLTRANSFERASE"/>
    <property type="match status" value="1"/>
</dbReference>
<name>A0A229UUD1_9BACL</name>
<dbReference type="EMBL" id="NMQW01000014">
    <property type="protein sequence ID" value="OXM86519.1"/>
    <property type="molecule type" value="Genomic_DNA"/>
</dbReference>
<sequence>MFPKMKICHVSEATSGGVLTHLIQLAKGLDRDLFQQTFVLSSIKNPKLKYENDFRGNKLIIINIVRNISFFRDLISLIMLIWFFKKNKFDVIHCHSSKAGVLGRIAGILTRHKKIIYTPHAFSFNDFNPKIKNLVYAFIERFMARITTKIVCVSKGEYREALKYNIASEKSLVIIPNGVEEIIPDYKLNKIKWLKDLGGIGSEKIIGFVGRIDEQKNPEMFIRAINEMVDNNFMAIIMGKGPLTEEINELIKSLNIAHKVKFLGEVENVKEYLHCFDIFVSTSLWEGMPYAILEAMSAEIPVVATKIPGTMDLIIDGQTGLLVPAKNYIILKDTLDKLLNDTVSQQFLSNNAKKLVTEYYTITNMVNMIEEVYLGED</sequence>